<dbReference type="PANTHER" id="PTHR47756">
    <property type="entry name" value="BLL6612 PROTEIN-RELATED"/>
    <property type="match status" value="1"/>
</dbReference>
<evidence type="ECO:0000256" key="1">
    <source>
        <dbReference type="RuleBase" id="RU000716"/>
    </source>
</evidence>
<dbReference type="InterPro" id="IPR013324">
    <property type="entry name" value="RNA_pol_sigma_r3/r4-like"/>
</dbReference>
<evidence type="ECO:0000313" key="5">
    <source>
        <dbReference type="EMBL" id="QDU65768.1"/>
    </source>
</evidence>
<dbReference type="InterPro" id="IPR000838">
    <property type="entry name" value="RNA_pol_sigma70_ECF_CS"/>
</dbReference>
<dbReference type="Pfam" id="PF04542">
    <property type="entry name" value="Sigma70_r2"/>
    <property type="match status" value="1"/>
</dbReference>
<dbReference type="Gene3D" id="1.10.1740.10">
    <property type="match status" value="1"/>
</dbReference>
<dbReference type="EMBL" id="CP036287">
    <property type="protein sequence ID" value="QDU65768.1"/>
    <property type="molecule type" value="Genomic_DNA"/>
</dbReference>
<dbReference type="SUPFAM" id="SSF88659">
    <property type="entry name" value="Sigma3 and sigma4 domains of RNA polymerase sigma factors"/>
    <property type="match status" value="1"/>
</dbReference>
<comment type="similarity">
    <text evidence="1">Belongs to the sigma-70 factor family. ECF subfamily.</text>
</comment>
<dbReference type="PROSITE" id="PS01063">
    <property type="entry name" value="SIGMA70_ECF"/>
    <property type="match status" value="1"/>
</dbReference>
<dbReference type="Pfam" id="PF08281">
    <property type="entry name" value="Sigma70_r4_2"/>
    <property type="match status" value="1"/>
</dbReference>
<sequence length="420" mass="46366">MSAGDPTTGGAATAPLVERLFRREYAQLVARTTRRLGAHRLSLAEDVAQEALVRALMVWPFEGIPRRPGAWLAMVAERAAIDHLRREGRQEGFDAIPEPASPAPVTNEDEDLLRLMLLCCHPSLPIESRLALVLKTACGFGNDEIAAGLLTTSEAVKRRLSRAHAILRDGSVDLECEGDERARRLDSLLLALYLLFNEGHSSAREEAHVRAELVDEALRLVRLVADDRRLAGPQVHALAALFCLQAARVEARLDEGGVPLSLAEQDRSRWDRALTAEGFVRLERSMSGERETRYHLEAAIAAAHAAAPSWGDTDWRHLLLLYDRLLRCHPSPVVALGRCVALAQVTGPRAGLAELDRIDASVELPLRTATRAQLLWLAGDLEAATDAFRRAIEEERSPSRRRFLERRWTACSSGGAPLDW</sequence>
<dbReference type="PANTHER" id="PTHR47756:SF2">
    <property type="entry name" value="BLL6612 PROTEIN"/>
    <property type="match status" value="1"/>
</dbReference>
<dbReference type="RefSeq" id="WP_145062685.1">
    <property type="nucleotide sequence ID" value="NZ_CP036287.1"/>
</dbReference>
<dbReference type="Gene3D" id="1.10.10.10">
    <property type="entry name" value="Winged helix-like DNA-binding domain superfamily/Winged helix DNA-binding domain"/>
    <property type="match status" value="1"/>
</dbReference>
<dbReference type="InterPro" id="IPR013249">
    <property type="entry name" value="RNA_pol_sigma70_r4_t2"/>
</dbReference>
<evidence type="ECO:0000259" key="4">
    <source>
        <dbReference type="Pfam" id="PF20239"/>
    </source>
</evidence>
<feature type="domain" description="RNA polymerase sigma factor 70 region 4 type 2" evidence="3">
    <location>
        <begin position="115"/>
        <end position="163"/>
    </location>
</feature>
<evidence type="ECO:0000259" key="3">
    <source>
        <dbReference type="Pfam" id="PF08281"/>
    </source>
</evidence>
<organism evidence="5 6">
    <name type="scientific">Engelhardtia mirabilis</name>
    <dbReference type="NCBI Taxonomy" id="2528011"/>
    <lineage>
        <taxon>Bacteria</taxon>
        <taxon>Pseudomonadati</taxon>
        <taxon>Planctomycetota</taxon>
        <taxon>Planctomycetia</taxon>
        <taxon>Planctomycetia incertae sedis</taxon>
        <taxon>Engelhardtia</taxon>
    </lineage>
</organism>
<dbReference type="GO" id="GO:0016987">
    <property type="term" value="F:sigma factor activity"/>
    <property type="evidence" value="ECO:0007669"/>
    <property type="project" value="UniProtKB-KW"/>
</dbReference>
<keyword evidence="1" id="KW-0238">DNA-binding</keyword>
<evidence type="ECO:0000313" key="6">
    <source>
        <dbReference type="Proteomes" id="UP000316921"/>
    </source>
</evidence>
<name>A0A518BFL3_9BACT</name>
<dbReference type="KEGG" id="pbap:Pla133_08340"/>
<dbReference type="GO" id="GO:0003677">
    <property type="term" value="F:DNA binding"/>
    <property type="evidence" value="ECO:0007669"/>
    <property type="project" value="UniProtKB-KW"/>
</dbReference>
<reference evidence="5 6" key="1">
    <citation type="submission" date="2019-02" db="EMBL/GenBank/DDBJ databases">
        <title>Deep-cultivation of Planctomycetes and their phenomic and genomic characterization uncovers novel biology.</title>
        <authorList>
            <person name="Wiegand S."/>
            <person name="Jogler M."/>
            <person name="Boedeker C."/>
            <person name="Pinto D."/>
            <person name="Vollmers J."/>
            <person name="Rivas-Marin E."/>
            <person name="Kohn T."/>
            <person name="Peeters S.H."/>
            <person name="Heuer A."/>
            <person name="Rast P."/>
            <person name="Oberbeckmann S."/>
            <person name="Bunk B."/>
            <person name="Jeske O."/>
            <person name="Meyerdierks A."/>
            <person name="Storesund J.E."/>
            <person name="Kallscheuer N."/>
            <person name="Luecker S."/>
            <person name="Lage O.M."/>
            <person name="Pohl T."/>
            <person name="Merkel B.J."/>
            <person name="Hornburger P."/>
            <person name="Mueller R.-W."/>
            <person name="Bruemmer F."/>
            <person name="Labrenz M."/>
            <person name="Spormann A.M."/>
            <person name="Op den Camp H."/>
            <person name="Overmann J."/>
            <person name="Amann R."/>
            <person name="Jetten M.S.M."/>
            <person name="Mascher T."/>
            <person name="Medema M.H."/>
            <person name="Devos D.P."/>
            <person name="Kaster A.-K."/>
            <person name="Ovreas L."/>
            <person name="Rohde M."/>
            <person name="Galperin M.Y."/>
            <person name="Jogler C."/>
        </authorList>
    </citation>
    <scope>NUCLEOTIDE SEQUENCE [LARGE SCALE GENOMIC DNA]</scope>
    <source>
        <strain evidence="5 6">Pla133</strain>
    </source>
</reference>
<keyword evidence="1" id="KW-0805">Transcription regulation</keyword>
<evidence type="ECO:0000259" key="2">
    <source>
        <dbReference type="Pfam" id="PF04542"/>
    </source>
</evidence>
<dbReference type="GO" id="GO:0006352">
    <property type="term" value="P:DNA-templated transcription initiation"/>
    <property type="evidence" value="ECO:0007669"/>
    <property type="project" value="InterPro"/>
</dbReference>
<protein>
    <recommendedName>
        <fullName evidence="1">RNA polymerase sigma factor</fullName>
    </recommendedName>
</protein>
<feature type="domain" description="DUF6596" evidence="4">
    <location>
        <begin position="184"/>
        <end position="286"/>
    </location>
</feature>
<proteinExistence type="inferred from homology"/>
<accession>A0A518BFL3</accession>
<dbReference type="Pfam" id="PF20239">
    <property type="entry name" value="DUF6596"/>
    <property type="match status" value="1"/>
</dbReference>
<dbReference type="InterPro" id="IPR036388">
    <property type="entry name" value="WH-like_DNA-bd_sf"/>
</dbReference>
<feature type="domain" description="RNA polymerase sigma-70 region 2" evidence="2">
    <location>
        <begin position="23"/>
        <end position="89"/>
    </location>
</feature>
<dbReference type="SUPFAM" id="SSF88946">
    <property type="entry name" value="Sigma2 domain of RNA polymerase sigma factors"/>
    <property type="match status" value="1"/>
</dbReference>
<keyword evidence="6" id="KW-1185">Reference proteome</keyword>
<dbReference type="InterPro" id="IPR007627">
    <property type="entry name" value="RNA_pol_sigma70_r2"/>
</dbReference>
<keyword evidence="1" id="KW-0731">Sigma factor</keyword>
<dbReference type="AlphaFoldDB" id="A0A518BFL3"/>
<dbReference type="InterPro" id="IPR046531">
    <property type="entry name" value="DUF6596"/>
</dbReference>
<dbReference type="InterPro" id="IPR013325">
    <property type="entry name" value="RNA_pol_sigma_r2"/>
</dbReference>
<gene>
    <name evidence="5" type="primary">sigE_4</name>
    <name evidence="5" type="ORF">Pla133_08340</name>
</gene>
<keyword evidence="1" id="KW-0804">Transcription</keyword>
<dbReference type="Proteomes" id="UP000316921">
    <property type="component" value="Chromosome"/>
</dbReference>